<dbReference type="InterPro" id="IPR003810">
    <property type="entry name" value="Mntp/YtaF"/>
</dbReference>
<dbReference type="PANTHER" id="PTHR35529">
    <property type="entry name" value="MANGANESE EFFLUX PUMP MNTP-RELATED"/>
    <property type="match status" value="1"/>
</dbReference>
<accession>A0A160TNC2</accession>
<feature type="transmembrane region" description="Helical" evidence="8">
    <location>
        <begin position="164"/>
        <end position="186"/>
    </location>
</feature>
<reference evidence="9" key="1">
    <citation type="submission" date="2015-10" db="EMBL/GenBank/DDBJ databases">
        <authorList>
            <person name="Gilbert D.G."/>
        </authorList>
    </citation>
    <scope>NUCLEOTIDE SEQUENCE</scope>
</reference>
<dbReference type="GO" id="GO:0006811">
    <property type="term" value="P:monoatomic ion transport"/>
    <property type="evidence" value="ECO:0007669"/>
    <property type="project" value="UniProtKB-KW"/>
</dbReference>
<keyword evidence="4 8" id="KW-1133">Transmembrane helix</keyword>
<evidence type="ECO:0000256" key="7">
    <source>
        <dbReference type="ARBA" id="ARBA00023211"/>
    </source>
</evidence>
<dbReference type="InterPro" id="IPR022929">
    <property type="entry name" value="Put_MntP"/>
</dbReference>
<dbReference type="PANTHER" id="PTHR35529:SF1">
    <property type="entry name" value="MANGANESE EFFLUX PUMP MNTP-RELATED"/>
    <property type="match status" value="1"/>
</dbReference>
<dbReference type="EMBL" id="CZQE01000397">
    <property type="protein sequence ID" value="CUS46805.1"/>
    <property type="molecule type" value="Genomic_DNA"/>
</dbReference>
<keyword evidence="6 8" id="KW-0472">Membrane</keyword>
<dbReference type="HAMAP" id="MF_01521">
    <property type="entry name" value="MntP_pump"/>
    <property type="match status" value="1"/>
</dbReference>
<protein>
    <submittedName>
        <fullName evidence="9">Integral membrane protein</fullName>
    </submittedName>
</protein>
<feature type="transmembrane region" description="Helical" evidence="8">
    <location>
        <begin position="69"/>
        <end position="87"/>
    </location>
</feature>
<sequence>MTGILTLGGLGLSLSVDAFAAAIGKGADGNSTRWRDALRVGIIFGFFEAITPAIGWAVGLMLSAWIAEVDHWVAFTLLGAVGLHMLWQASKPAEDAGDADRSARPHGLLSLAATAIATSIDATAVGVSLAFLDINIVTACLVIGGVTTVVATIGVLIGKHVGAYLGRYAEVAGGLTLIGIGSLILYTHLTA</sequence>
<evidence type="ECO:0000256" key="3">
    <source>
        <dbReference type="ARBA" id="ARBA00022692"/>
    </source>
</evidence>
<keyword evidence="2" id="KW-1003">Cell membrane</keyword>
<keyword evidence="5" id="KW-0406">Ion transport</keyword>
<evidence type="ECO:0000256" key="6">
    <source>
        <dbReference type="ARBA" id="ARBA00023136"/>
    </source>
</evidence>
<feature type="transmembrane region" description="Helical" evidence="8">
    <location>
        <begin position="107"/>
        <end position="132"/>
    </location>
</feature>
<feature type="transmembrane region" description="Helical" evidence="8">
    <location>
        <begin position="139"/>
        <end position="158"/>
    </location>
</feature>
<dbReference type="AlphaFoldDB" id="A0A160TNC2"/>
<evidence type="ECO:0000256" key="1">
    <source>
        <dbReference type="ARBA" id="ARBA00022448"/>
    </source>
</evidence>
<name>A0A160TNC2_9ZZZZ</name>
<keyword evidence="7" id="KW-0464">Manganese</keyword>
<proteinExistence type="inferred from homology"/>
<dbReference type="Pfam" id="PF02659">
    <property type="entry name" value="Mntp"/>
    <property type="match status" value="1"/>
</dbReference>
<evidence type="ECO:0000256" key="4">
    <source>
        <dbReference type="ARBA" id="ARBA00022989"/>
    </source>
</evidence>
<organism evidence="9">
    <name type="scientific">hydrothermal vent metagenome</name>
    <dbReference type="NCBI Taxonomy" id="652676"/>
    <lineage>
        <taxon>unclassified sequences</taxon>
        <taxon>metagenomes</taxon>
        <taxon>ecological metagenomes</taxon>
    </lineage>
</organism>
<evidence type="ECO:0000256" key="2">
    <source>
        <dbReference type="ARBA" id="ARBA00022475"/>
    </source>
</evidence>
<evidence type="ECO:0000313" key="9">
    <source>
        <dbReference type="EMBL" id="CUS46805.1"/>
    </source>
</evidence>
<gene>
    <name evidence="9" type="ORF">MGWOODY_Smn2364</name>
</gene>
<keyword evidence="3 8" id="KW-0812">Transmembrane</keyword>
<feature type="transmembrane region" description="Helical" evidence="8">
    <location>
        <begin position="38"/>
        <end position="62"/>
    </location>
</feature>
<keyword evidence="1" id="KW-0813">Transport</keyword>
<evidence type="ECO:0000256" key="5">
    <source>
        <dbReference type="ARBA" id="ARBA00023065"/>
    </source>
</evidence>
<evidence type="ECO:0000256" key="8">
    <source>
        <dbReference type="SAM" id="Phobius"/>
    </source>
</evidence>